<evidence type="ECO:0000256" key="1">
    <source>
        <dbReference type="SAM" id="MobiDB-lite"/>
    </source>
</evidence>
<feature type="non-terminal residue" evidence="2">
    <location>
        <position position="1"/>
    </location>
</feature>
<proteinExistence type="predicted"/>
<feature type="region of interest" description="Disordered" evidence="1">
    <location>
        <begin position="1"/>
        <end position="21"/>
    </location>
</feature>
<evidence type="ECO:0000313" key="3">
    <source>
        <dbReference type="Proteomes" id="UP000287651"/>
    </source>
</evidence>
<feature type="region of interest" description="Disordered" evidence="1">
    <location>
        <begin position="114"/>
        <end position="146"/>
    </location>
</feature>
<reference evidence="2 3" key="1">
    <citation type="journal article" date="2014" name="Agronomy (Basel)">
        <title>A Draft Genome Sequence for Ensete ventricosum, the Drought-Tolerant Tree Against Hunger.</title>
        <authorList>
            <person name="Harrison J."/>
            <person name="Moore K.A."/>
            <person name="Paszkiewicz K."/>
            <person name="Jones T."/>
            <person name="Grant M."/>
            <person name="Ambacheew D."/>
            <person name="Muzemil S."/>
            <person name="Studholme D.J."/>
        </authorList>
    </citation>
    <scope>NUCLEOTIDE SEQUENCE [LARGE SCALE GENOMIC DNA]</scope>
</reference>
<organism evidence="2 3">
    <name type="scientific">Ensete ventricosum</name>
    <name type="common">Abyssinian banana</name>
    <name type="synonym">Musa ensete</name>
    <dbReference type="NCBI Taxonomy" id="4639"/>
    <lineage>
        <taxon>Eukaryota</taxon>
        <taxon>Viridiplantae</taxon>
        <taxon>Streptophyta</taxon>
        <taxon>Embryophyta</taxon>
        <taxon>Tracheophyta</taxon>
        <taxon>Spermatophyta</taxon>
        <taxon>Magnoliopsida</taxon>
        <taxon>Liliopsida</taxon>
        <taxon>Zingiberales</taxon>
        <taxon>Musaceae</taxon>
        <taxon>Ensete</taxon>
    </lineage>
</organism>
<comment type="caution">
    <text evidence="2">The sequence shown here is derived from an EMBL/GenBank/DDBJ whole genome shotgun (WGS) entry which is preliminary data.</text>
</comment>
<sequence length="174" mass="19117">AGRLRDGSRREKNERKGGREPRVRAWAVTVDGCGFGRSSSIGRFEAFASTCNLRGGGRPNKYKKHGDGRKQHLVFVIIVSRLISDERSSHHEALLKAYKRDCQPTNSSRQIAHLPRRTSTAEPKATSHTVAASHTSKQHQLHACPASSPSSFPCKGTAQPTDCSLQRVIAYVTV</sequence>
<evidence type="ECO:0000313" key="2">
    <source>
        <dbReference type="EMBL" id="RRT68763.1"/>
    </source>
</evidence>
<feature type="compositionally biased region" description="Polar residues" evidence="1">
    <location>
        <begin position="117"/>
        <end position="135"/>
    </location>
</feature>
<gene>
    <name evidence="2" type="ORF">B296_00006019</name>
</gene>
<accession>A0A426ZXU4</accession>
<dbReference type="EMBL" id="AMZH03004592">
    <property type="protein sequence ID" value="RRT68763.1"/>
    <property type="molecule type" value="Genomic_DNA"/>
</dbReference>
<name>A0A426ZXU4_ENSVE</name>
<dbReference type="Proteomes" id="UP000287651">
    <property type="component" value="Unassembled WGS sequence"/>
</dbReference>
<protein>
    <submittedName>
        <fullName evidence="2">Uncharacterized protein</fullName>
    </submittedName>
</protein>
<dbReference type="AlphaFoldDB" id="A0A426ZXU4"/>